<protein>
    <submittedName>
        <fullName evidence="1">Uncharacterized protein</fullName>
    </submittedName>
</protein>
<dbReference type="EMBL" id="JBJQND010000013">
    <property type="protein sequence ID" value="KAL3858192.1"/>
    <property type="molecule type" value="Genomic_DNA"/>
</dbReference>
<sequence>RVCPISVNLRESVVQTTLSGRLRAAVDKMVKDLENDQVGNRSRARVTTNPAGQKSYHILKRQAVLRIRRIPSVVESDINTYRPFLEYIHVFM</sequence>
<organism evidence="1 2">
    <name type="scientific">Sinanodonta woodiana</name>
    <name type="common">Chinese pond mussel</name>
    <name type="synonym">Anodonta woodiana</name>
    <dbReference type="NCBI Taxonomy" id="1069815"/>
    <lineage>
        <taxon>Eukaryota</taxon>
        <taxon>Metazoa</taxon>
        <taxon>Spiralia</taxon>
        <taxon>Lophotrochozoa</taxon>
        <taxon>Mollusca</taxon>
        <taxon>Bivalvia</taxon>
        <taxon>Autobranchia</taxon>
        <taxon>Heteroconchia</taxon>
        <taxon>Palaeoheterodonta</taxon>
        <taxon>Unionida</taxon>
        <taxon>Unionoidea</taxon>
        <taxon>Unionidae</taxon>
        <taxon>Unioninae</taxon>
        <taxon>Sinanodonta</taxon>
    </lineage>
</organism>
<dbReference type="AlphaFoldDB" id="A0ABD3V9C6"/>
<keyword evidence="2" id="KW-1185">Reference proteome</keyword>
<feature type="non-terminal residue" evidence="1">
    <location>
        <position position="1"/>
    </location>
</feature>
<evidence type="ECO:0000313" key="1">
    <source>
        <dbReference type="EMBL" id="KAL3858192.1"/>
    </source>
</evidence>
<accession>A0ABD3V9C6</accession>
<reference evidence="1 2" key="1">
    <citation type="submission" date="2024-11" db="EMBL/GenBank/DDBJ databases">
        <title>Chromosome-level genome assembly of the freshwater bivalve Anodonta woodiana.</title>
        <authorList>
            <person name="Chen X."/>
        </authorList>
    </citation>
    <scope>NUCLEOTIDE SEQUENCE [LARGE SCALE GENOMIC DNA]</scope>
    <source>
        <strain evidence="1">MN2024</strain>
        <tissue evidence="1">Gills</tissue>
    </source>
</reference>
<gene>
    <name evidence="1" type="ORF">ACJMK2_012796</name>
</gene>
<evidence type="ECO:0000313" key="2">
    <source>
        <dbReference type="Proteomes" id="UP001634394"/>
    </source>
</evidence>
<comment type="caution">
    <text evidence="1">The sequence shown here is derived from an EMBL/GenBank/DDBJ whole genome shotgun (WGS) entry which is preliminary data.</text>
</comment>
<name>A0ABD3V9C6_SINWO</name>
<proteinExistence type="predicted"/>
<dbReference type="Proteomes" id="UP001634394">
    <property type="component" value="Unassembled WGS sequence"/>
</dbReference>